<evidence type="ECO:0000313" key="6">
    <source>
        <dbReference type="EMBL" id="HIT59530.1"/>
    </source>
</evidence>
<dbReference type="GO" id="GO:0032259">
    <property type="term" value="P:methylation"/>
    <property type="evidence" value="ECO:0007669"/>
    <property type="project" value="UniProtKB-KW"/>
</dbReference>
<name>A0A9D1GW13_9FIRM</name>
<dbReference type="SUPFAM" id="SSF75217">
    <property type="entry name" value="alpha/beta knot"/>
    <property type="match status" value="1"/>
</dbReference>
<reference evidence="6" key="2">
    <citation type="journal article" date="2021" name="PeerJ">
        <title>Extensive microbial diversity within the chicken gut microbiome revealed by metagenomics and culture.</title>
        <authorList>
            <person name="Gilroy R."/>
            <person name="Ravi A."/>
            <person name="Getino M."/>
            <person name="Pursley I."/>
            <person name="Horton D.L."/>
            <person name="Alikhan N.F."/>
            <person name="Baker D."/>
            <person name="Gharbi K."/>
            <person name="Hall N."/>
            <person name="Watson M."/>
            <person name="Adriaenssens E.M."/>
            <person name="Foster-Nyarko E."/>
            <person name="Jarju S."/>
            <person name="Secka A."/>
            <person name="Antonio M."/>
            <person name="Oren A."/>
            <person name="Chaudhuri R.R."/>
            <person name="La Ragione R."/>
            <person name="Hildebrand F."/>
            <person name="Pallen M.J."/>
        </authorList>
    </citation>
    <scope>NUCLEOTIDE SEQUENCE</scope>
    <source>
        <strain evidence="6">CHK33-4379</strain>
    </source>
</reference>
<evidence type="ECO:0000259" key="4">
    <source>
        <dbReference type="Pfam" id="PF00588"/>
    </source>
</evidence>
<dbReference type="Gene3D" id="3.30.1330.30">
    <property type="match status" value="1"/>
</dbReference>
<accession>A0A9D1GW13</accession>
<dbReference type="GO" id="GO:0008173">
    <property type="term" value="F:RNA methyltransferase activity"/>
    <property type="evidence" value="ECO:0007669"/>
    <property type="project" value="InterPro"/>
</dbReference>
<dbReference type="InterPro" id="IPR029064">
    <property type="entry name" value="Ribosomal_eL30-like_sf"/>
</dbReference>
<keyword evidence="2 6" id="KW-0489">Methyltransferase</keyword>
<dbReference type="PANTHER" id="PTHR43191:SF2">
    <property type="entry name" value="RRNA METHYLTRANSFERASE 3, MITOCHONDRIAL"/>
    <property type="match status" value="1"/>
</dbReference>
<sequence>MFDYSEIRQVTSRDNPLVKQYIKLRDQKKYRIELGLFVLEGARLISDAISEGLRIEYAFVTEQAANKYPDTVAGLMKASIIGTYLIPSSLGDVLSATQGSQGLYCCAHTLDKISAADKMNTVGKYLVLDNLQDPGNIGTIIRAADAVGIDGIFLCGCCDIYNPKTVRSTMGSMFRVPLVDDMDYESVISLLHACGIMTFASVVDADARDIRRVHFSGGSAVVIGNEGNGLTERDASLCDQEITIKMKGNINSLNAASAASIILWEMTDEE</sequence>
<dbReference type="InterPro" id="IPR051259">
    <property type="entry name" value="rRNA_Methyltransferase"/>
</dbReference>
<dbReference type="Pfam" id="PF22435">
    <property type="entry name" value="MRM3-like_sub_bind"/>
    <property type="match status" value="1"/>
</dbReference>
<evidence type="ECO:0000259" key="5">
    <source>
        <dbReference type="Pfam" id="PF22435"/>
    </source>
</evidence>
<dbReference type="SUPFAM" id="SSF55315">
    <property type="entry name" value="L30e-like"/>
    <property type="match status" value="1"/>
</dbReference>
<gene>
    <name evidence="6" type="ORF">IAC39_07470</name>
</gene>
<dbReference type="GO" id="GO:0006396">
    <property type="term" value="P:RNA processing"/>
    <property type="evidence" value="ECO:0007669"/>
    <property type="project" value="InterPro"/>
</dbReference>
<dbReference type="CDD" id="cd18095">
    <property type="entry name" value="SpoU-like_rRNA-MTase"/>
    <property type="match status" value="1"/>
</dbReference>
<dbReference type="GO" id="GO:0003723">
    <property type="term" value="F:RNA binding"/>
    <property type="evidence" value="ECO:0007669"/>
    <property type="project" value="InterPro"/>
</dbReference>
<dbReference type="Gene3D" id="3.40.1280.10">
    <property type="match status" value="1"/>
</dbReference>
<comment type="caution">
    <text evidence="6">The sequence shown here is derived from an EMBL/GenBank/DDBJ whole genome shotgun (WGS) entry which is preliminary data.</text>
</comment>
<evidence type="ECO:0000313" key="7">
    <source>
        <dbReference type="Proteomes" id="UP000824136"/>
    </source>
</evidence>
<evidence type="ECO:0000256" key="2">
    <source>
        <dbReference type="ARBA" id="ARBA00022603"/>
    </source>
</evidence>
<dbReference type="InterPro" id="IPR029026">
    <property type="entry name" value="tRNA_m1G_MTases_N"/>
</dbReference>
<dbReference type="EMBL" id="DVLL01000023">
    <property type="protein sequence ID" value="HIT59530.1"/>
    <property type="molecule type" value="Genomic_DNA"/>
</dbReference>
<comment type="similarity">
    <text evidence="1">Belongs to the class IV-like SAM-binding methyltransferase superfamily. RNA methyltransferase TrmH family.</text>
</comment>
<dbReference type="Proteomes" id="UP000824136">
    <property type="component" value="Unassembled WGS sequence"/>
</dbReference>
<dbReference type="InterPro" id="IPR029028">
    <property type="entry name" value="Alpha/beta_knot_MTases"/>
</dbReference>
<dbReference type="InterPro" id="IPR053888">
    <property type="entry name" value="MRM3-like_sub_bind"/>
</dbReference>
<dbReference type="PANTHER" id="PTHR43191">
    <property type="entry name" value="RRNA METHYLTRANSFERASE 3"/>
    <property type="match status" value="1"/>
</dbReference>
<protein>
    <submittedName>
        <fullName evidence="6">RNA methyltransferase</fullName>
    </submittedName>
</protein>
<reference evidence="6" key="1">
    <citation type="submission" date="2020-10" db="EMBL/GenBank/DDBJ databases">
        <authorList>
            <person name="Gilroy R."/>
        </authorList>
    </citation>
    <scope>NUCLEOTIDE SEQUENCE</scope>
    <source>
        <strain evidence="6">CHK33-4379</strain>
    </source>
</reference>
<feature type="domain" description="MRM3-like substrate binding" evidence="5">
    <location>
        <begin position="15"/>
        <end position="73"/>
    </location>
</feature>
<evidence type="ECO:0000256" key="1">
    <source>
        <dbReference type="ARBA" id="ARBA00007228"/>
    </source>
</evidence>
<organism evidence="6 7">
    <name type="scientific">Candidatus Faeciplasma pullistercoris</name>
    <dbReference type="NCBI Taxonomy" id="2840800"/>
    <lineage>
        <taxon>Bacteria</taxon>
        <taxon>Bacillati</taxon>
        <taxon>Bacillota</taxon>
        <taxon>Clostridia</taxon>
        <taxon>Eubacteriales</taxon>
        <taxon>Oscillospiraceae</taxon>
        <taxon>Oscillospiraceae incertae sedis</taxon>
        <taxon>Candidatus Faeciplasma</taxon>
    </lineage>
</organism>
<dbReference type="Pfam" id="PF00588">
    <property type="entry name" value="SpoU_methylase"/>
    <property type="match status" value="1"/>
</dbReference>
<feature type="domain" description="tRNA/rRNA methyltransferase SpoU type" evidence="4">
    <location>
        <begin position="125"/>
        <end position="264"/>
    </location>
</feature>
<evidence type="ECO:0000256" key="3">
    <source>
        <dbReference type="ARBA" id="ARBA00022679"/>
    </source>
</evidence>
<proteinExistence type="inferred from homology"/>
<keyword evidence="3" id="KW-0808">Transferase</keyword>
<dbReference type="InterPro" id="IPR001537">
    <property type="entry name" value="SpoU_MeTrfase"/>
</dbReference>
<dbReference type="AlphaFoldDB" id="A0A9D1GW13"/>